<sequence length="782" mass="86320">MVEYDDLEDLVHFSGGEECDLVHFPEDPSEKTGTEEKKKKRRTHGFFCFEGLDEDLVQAIINKLGFQLPSPIQRKAIPTIMNGNDALIKSRTGSGKTASFLIPIIAKLGDHAQVFGPRAIILVPTIDLVSQTVGVALKLAKCRKPALSVFGIHGNAKIEEQFLRLASSPAPDILVSTPKRLADIITQIKAGGDSLNLSRLQFLVLDEADELLSPQHLEAVTTTIDQVPESAQRVLVSATLPESLVQFRAAKLRDAEHVRLADEEKLSSTLTIENVYTRSDDKPAALCQLLTSQWKGGKLLIFCCSRHHCEFIMGLLNRMGHKAKAIYNALDVSARRDIMAGFRSGVHDILVATDAAARGLDIPHLNMVINYDFPYSSKLFVHRTGRVARAGRPGVAWSLVEHADLPYLVDVHRFLGIPIPGPTRSGQIGPLGVIPQYLIDTVGSQVKIAMEDAELAKLMEDAGKAFLAYCRKRDGASRPGKEGASEVDVAQVHPLLVSSDGDVKRHEFLQAVSKYRSRASAMELSASNNKSDTGREIADMWVDKRMQDDAKIAKFRSAGKKQRKGRVAVSMEGGKDSLAARADKYVEAGFLTYERQRVLDEQFLAIGANMGDTRQKHLDEQVSEMVGDDMSAFRAKGMVTRWDKKSKQYVNVNKDQQGDLKSRTRIITNDAGVKVRVTGDKKSNQYQSWKKNSAMSMPQTGTAEDSRAAYVAPRMRQGQPKAPKAKGVKIVAGKGAARQMKSSRTIAKEEIAKEKKLAWEEERRKFHEANRKAGGGKRARKH</sequence>
<dbReference type="InterPro" id="IPR050079">
    <property type="entry name" value="DEAD_box_RNA_helicase"/>
</dbReference>
<dbReference type="SMART" id="SM00487">
    <property type="entry name" value="DEXDc"/>
    <property type="match status" value="1"/>
</dbReference>
<dbReference type="InterPro" id="IPR011545">
    <property type="entry name" value="DEAD/DEAH_box_helicase_dom"/>
</dbReference>
<name>A0A8J6E8C4_9EUKA</name>
<organism evidence="15 16">
    <name type="scientific">Carpediemonas membranifera</name>
    <dbReference type="NCBI Taxonomy" id="201153"/>
    <lineage>
        <taxon>Eukaryota</taxon>
        <taxon>Metamonada</taxon>
        <taxon>Carpediemonas-like organisms</taxon>
        <taxon>Carpediemonas</taxon>
    </lineage>
</organism>
<evidence type="ECO:0000256" key="10">
    <source>
        <dbReference type="RuleBase" id="RU000492"/>
    </source>
</evidence>
<dbReference type="CDD" id="cd00268">
    <property type="entry name" value="DEADc"/>
    <property type="match status" value="1"/>
</dbReference>
<keyword evidence="16" id="KW-1185">Reference proteome</keyword>
<dbReference type="InterPro" id="IPR044742">
    <property type="entry name" value="DEAD/DEAH_RhlB"/>
</dbReference>
<dbReference type="Proteomes" id="UP000717585">
    <property type="component" value="Unassembled WGS sequence"/>
</dbReference>
<dbReference type="PROSITE" id="PS51192">
    <property type="entry name" value="HELICASE_ATP_BIND_1"/>
    <property type="match status" value="1"/>
</dbReference>
<gene>
    <name evidence="15" type="ORF">J8273_6481</name>
</gene>
<dbReference type="AlphaFoldDB" id="A0A8J6E8C4"/>
<dbReference type="InterPro" id="IPR001650">
    <property type="entry name" value="Helicase_C-like"/>
</dbReference>
<dbReference type="InterPro" id="IPR014014">
    <property type="entry name" value="RNA_helicase_DEAD_Q_motif"/>
</dbReference>
<dbReference type="GO" id="GO:0003724">
    <property type="term" value="F:RNA helicase activity"/>
    <property type="evidence" value="ECO:0007669"/>
    <property type="project" value="UniProtKB-EC"/>
</dbReference>
<evidence type="ECO:0000259" key="13">
    <source>
        <dbReference type="PROSITE" id="PS51194"/>
    </source>
</evidence>
<dbReference type="GO" id="GO:0005524">
    <property type="term" value="F:ATP binding"/>
    <property type="evidence" value="ECO:0007669"/>
    <property type="project" value="UniProtKB-KW"/>
</dbReference>
<feature type="region of interest" description="Disordered" evidence="11">
    <location>
        <begin position="760"/>
        <end position="782"/>
    </location>
</feature>
<dbReference type="PROSITE" id="PS51195">
    <property type="entry name" value="Q_MOTIF"/>
    <property type="match status" value="1"/>
</dbReference>
<dbReference type="InterPro" id="IPR000629">
    <property type="entry name" value="RNA-helicase_DEAD-box_CS"/>
</dbReference>
<evidence type="ECO:0000256" key="9">
    <source>
        <dbReference type="PROSITE-ProRule" id="PRU00552"/>
    </source>
</evidence>
<dbReference type="CDD" id="cd18787">
    <property type="entry name" value="SF2_C_DEAD"/>
    <property type="match status" value="1"/>
</dbReference>
<keyword evidence="5 10" id="KW-0347">Helicase</keyword>
<feature type="compositionally biased region" description="Basic and acidic residues" evidence="11">
    <location>
        <begin position="760"/>
        <end position="771"/>
    </location>
</feature>
<dbReference type="GO" id="GO:0016787">
    <property type="term" value="F:hydrolase activity"/>
    <property type="evidence" value="ECO:0007669"/>
    <property type="project" value="UniProtKB-KW"/>
</dbReference>
<dbReference type="InterPro" id="IPR014001">
    <property type="entry name" value="Helicase_ATP-bd"/>
</dbReference>
<dbReference type="PANTHER" id="PTHR47959:SF8">
    <property type="entry name" value="RNA HELICASE"/>
    <property type="match status" value="1"/>
</dbReference>
<reference evidence="15" key="1">
    <citation type="submission" date="2021-05" db="EMBL/GenBank/DDBJ databases">
        <title>A free-living protist that lacks canonical eukaryotic 1 DNA replication and segregation systems.</title>
        <authorList>
            <person name="Salas-Leiva D.E."/>
            <person name="Tromer E.C."/>
            <person name="Curtis B.A."/>
            <person name="Jerlstrom-Hultqvist J."/>
            <person name="Kolisko M."/>
            <person name="Yi Z."/>
            <person name="Salas-Leiva J.S."/>
            <person name="Gallot-Lavallee L."/>
            <person name="Kops G.J.P.L."/>
            <person name="Archibald J.M."/>
            <person name="Simpson A.G.B."/>
            <person name="Roger A.J."/>
        </authorList>
    </citation>
    <scope>NUCLEOTIDE SEQUENCE</scope>
    <source>
        <strain evidence="15">BICM</strain>
    </source>
</reference>
<dbReference type="PANTHER" id="PTHR47959">
    <property type="entry name" value="ATP-DEPENDENT RNA HELICASE RHLE-RELATED"/>
    <property type="match status" value="1"/>
</dbReference>
<dbReference type="Gene3D" id="3.40.50.300">
    <property type="entry name" value="P-loop containing nucleotide triphosphate hydrolases"/>
    <property type="match status" value="2"/>
</dbReference>
<evidence type="ECO:0000313" key="16">
    <source>
        <dbReference type="Proteomes" id="UP000717585"/>
    </source>
</evidence>
<dbReference type="SMART" id="SM00490">
    <property type="entry name" value="HELICc"/>
    <property type="match status" value="1"/>
</dbReference>
<protein>
    <recommendedName>
        <fullName evidence="2">RNA helicase</fullName>
        <ecNumber evidence="2">3.6.4.13</ecNumber>
    </recommendedName>
</protein>
<dbReference type="EMBL" id="JAHDYR010000053">
    <property type="protein sequence ID" value="KAG9391705.1"/>
    <property type="molecule type" value="Genomic_DNA"/>
</dbReference>
<dbReference type="Pfam" id="PF00270">
    <property type="entry name" value="DEAD"/>
    <property type="match status" value="1"/>
</dbReference>
<evidence type="ECO:0000313" key="15">
    <source>
        <dbReference type="EMBL" id="KAG9391705.1"/>
    </source>
</evidence>
<evidence type="ECO:0000259" key="12">
    <source>
        <dbReference type="PROSITE" id="PS51192"/>
    </source>
</evidence>
<dbReference type="GO" id="GO:0005829">
    <property type="term" value="C:cytosol"/>
    <property type="evidence" value="ECO:0007669"/>
    <property type="project" value="TreeGrafter"/>
</dbReference>
<keyword evidence="7" id="KW-0694">RNA-binding</keyword>
<dbReference type="Pfam" id="PF00271">
    <property type="entry name" value="Helicase_C"/>
    <property type="match status" value="1"/>
</dbReference>
<feature type="domain" description="DEAD-box RNA helicase Q" evidence="14">
    <location>
        <begin position="45"/>
        <end position="74"/>
    </location>
</feature>
<evidence type="ECO:0000256" key="8">
    <source>
        <dbReference type="ARBA" id="ARBA00047984"/>
    </source>
</evidence>
<evidence type="ECO:0000256" key="5">
    <source>
        <dbReference type="ARBA" id="ARBA00022806"/>
    </source>
</evidence>
<dbReference type="PROSITE" id="PS51194">
    <property type="entry name" value="HELICASE_CTER"/>
    <property type="match status" value="1"/>
</dbReference>
<keyword evidence="4 10" id="KW-0378">Hydrolase</keyword>
<comment type="catalytic activity">
    <reaction evidence="8">
        <text>ATP + H2O = ADP + phosphate + H(+)</text>
        <dbReference type="Rhea" id="RHEA:13065"/>
        <dbReference type="ChEBI" id="CHEBI:15377"/>
        <dbReference type="ChEBI" id="CHEBI:15378"/>
        <dbReference type="ChEBI" id="CHEBI:30616"/>
        <dbReference type="ChEBI" id="CHEBI:43474"/>
        <dbReference type="ChEBI" id="CHEBI:456216"/>
        <dbReference type="EC" id="3.6.4.13"/>
    </reaction>
</comment>
<dbReference type="SMART" id="SM01123">
    <property type="entry name" value="DBP10CT"/>
    <property type="match status" value="1"/>
</dbReference>
<keyword evidence="6 10" id="KW-0067">ATP-binding</keyword>
<evidence type="ECO:0000259" key="14">
    <source>
        <dbReference type="PROSITE" id="PS51195"/>
    </source>
</evidence>
<comment type="similarity">
    <text evidence="1">Belongs to the DEAD box helicase family. DDX54/DBP10 subfamily.</text>
</comment>
<dbReference type="PROSITE" id="PS00039">
    <property type="entry name" value="DEAD_ATP_HELICASE"/>
    <property type="match status" value="1"/>
</dbReference>
<dbReference type="EC" id="3.6.4.13" evidence="2"/>
<evidence type="ECO:0000256" key="3">
    <source>
        <dbReference type="ARBA" id="ARBA00022741"/>
    </source>
</evidence>
<evidence type="ECO:0000256" key="4">
    <source>
        <dbReference type="ARBA" id="ARBA00022801"/>
    </source>
</evidence>
<dbReference type="GO" id="GO:0005730">
    <property type="term" value="C:nucleolus"/>
    <property type="evidence" value="ECO:0007669"/>
    <property type="project" value="UniProtKB-SubCell"/>
</dbReference>
<comment type="caution">
    <text evidence="15">The sequence shown here is derived from an EMBL/GenBank/DDBJ whole genome shotgun (WGS) entry which is preliminary data.</text>
</comment>
<accession>A0A8J6E8C4</accession>
<keyword evidence="3 10" id="KW-0547">Nucleotide-binding</keyword>
<evidence type="ECO:0000256" key="1">
    <source>
        <dbReference type="ARBA" id="ARBA00010379"/>
    </source>
</evidence>
<dbReference type="OrthoDB" id="10261375at2759"/>
<feature type="short sequence motif" description="Q motif" evidence="9">
    <location>
        <begin position="45"/>
        <end position="74"/>
    </location>
</feature>
<dbReference type="SUPFAM" id="SSF52540">
    <property type="entry name" value="P-loop containing nucleoside triphosphate hydrolases"/>
    <property type="match status" value="1"/>
</dbReference>
<dbReference type="InterPro" id="IPR027417">
    <property type="entry name" value="P-loop_NTPase"/>
</dbReference>
<dbReference type="InterPro" id="IPR012541">
    <property type="entry name" value="DBP10_C"/>
</dbReference>
<evidence type="ECO:0000256" key="2">
    <source>
        <dbReference type="ARBA" id="ARBA00012552"/>
    </source>
</evidence>
<feature type="domain" description="Helicase C-terminal" evidence="13">
    <location>
        <begin position="285"/>
        <end position="432"/>
    </location>
</feature>
<evidence type="ECO:0000256" key="6">
    <source>
        <dbReference type="ARBA" id="ARBA00022840"/>
    </source>
</evidence>
<evidence type="ECO:0000256" key="7">
    <source>
        <dbReference type="ARBA" id="ARBA00022884"/>
    </source>
</evidence>
<dbReference type="Pfam" id="PF08147">
    <property type="entry name" value="DBP10CT"/>
    <property type="match status" value="1"/>
</dbReference>
<dbReference type="GO" id="GO:0003723">
    <property type="term" value="F:RNA binding"/>
    <property type="evidence" value="ECO:0007669"/>
    <property type="project" value="UniProtKB-KW"/>
</dbReference>
<feature type="domain" description="Helicase ATP-binding" evidence="12">
    <location>
        <begin position="77"/>
        <end position="258"/>
    </location>
</feature>
<evidence type="ECO:0000256" key="11">
    <source>
        <dbReference type="SAM" id="MobiDB-lite"/>
    </source>
</evidence>
<proteinExistence type="inferred from homology"/>